<dbReference type="EMBL" id="CP045875">
    <property type="protein sequence ID" value="QGG47055.1"/>
    <property type="molecule type" value="Genomic_DNA"/>
</dbReference>
<evidence type="ECO:0000313" key="5">
    <source>
        <dbReference type="Proteomes" id="UP000366051"/>
    </source>
</evidence>
<keyword evidence="2" id="KW-0812">Transmembrane</keyword>
<keyword evidence="2" id="KW-0472">Membrane</keyword>
<feature type="domain" description="GGDEF" evidence="3">
    <location>
        <begin position="157"/>
        <end position="305"/>
    </location>
</feature>
<dbReference type="InterPro" id="IPR043128">
    <property type="entry name" value="Rev_trsase/Diguanyl_cyclase"/>
</dbReference>
<dbReference type="SMART" id="SM00267">
    <property type="entry name" value="GGDEF"/>
    <property type="match status" value="1"/>
</dbReference>
<dbReference type="Gene3D" id="3.30.70.270">
    <property type="match status" value="1"/>
</dbReference>
<accession>A0A5Q2N3A7</accession>
<evidence type="ECO:0000256" key="1">
    <source>
        <dbReference type="SAM" id="Coils"/>
    </source>
</evidence>
<sequence>MFRKYKRQLLWLAGLFAIAMAALLITVLASWHHWAAGVAVLVIALGGLALLDQTQRVKGDLEETIEKMEEKIELAHVELLSHLPVGLAYIDAGGYLIWHNPELGRILGREGQKLQGKIRNYLPELHFKKNSRFSELLSSRLVIGERLMKVSLYPGPGKEARILTFDDVTELDQRVAREEGPVIGICLIDNFAEAVLPLEEEDKSAVLAEIDKILGEWALSMDVFLRKFAEDRYVLLMTGSSLRHCQAHSFEILDRIRTIERANKIPVTLSIGIGAAEESMVDLGRLARTAVDLALGRGGDQVVVKTVEKVYFYGGNTEAVEKRTRVRVRVVARSLKT</sequence>
<dbReference type="OrthoDB" id="9759476at2"/>
<name>A0A5Q2N3A7_9FIRM</name>
<dbReference type="InterPro" id="IPR000160">
    <property type="entry name" value="GGDEF_dom"/>
</dbReference>
<proteinExistence type="predicted"/>
<evidence type="ECO:0000256" key="2">
    <source>
        <dbReference type="SAM" id="Phobius"/>
    </source>
</evidence>
<protein>
    <submittedName>
        <fullName evidence="4">DHH subfamily 1 protein, putative</fullName>
    </submittedName>
</protein>
<dbReference type="AlphaFoldDB" id="A0A5Q2N3A7"/>
<organism evidence="4 5">
    <name type="scientific">Heliorestis convoluta</name>
    <dbReference type="NCBI Taxonomy" id="356322"/>
    <lineage>
        <taxon>Bacteria</taxon>
        <taxon>Bacillati</taxon>
        <taxon>Bacillota</taxon>
        <taxon>Clostridia</taxon>
        <taxon>Eubacteriales</taxon>
        <taxon>Heliobacteriaceae</taxon>
        <taxon>Heliorestis</taxon>
    </lineage>
</organism>
<keyword evidence="5" id="KW-1185">Reference proteome</keyword>
<feature type="transmembrane region" description="Helical" evidence="2">
    <location>
        <begin position="34"/>
        <end position="51"/>
    </location>
</feature>
<feature type="transmembrane region" description="Helical" evidence="2">
    <location>
        <begin position="9"/>
        <end position="28"/>
    </location>
</feature>
<feature type="coiled-coil region" evidence="1">
    <location>
        <begin position="51"/>
        <end position="78"/>
    </location>
</feature>
<evidence type="ECO:0000313" key="4">
    <source>
        <dbReference type="EMBL" id="QGG47055.1"/>
    </source>
</evidence>
<dbReference type="Pfam" id="PF24898">
    <property type="entry name" value="GGDEF_GdpP"/>
    <property type="match status" value="1"/>
</dbReference>
<dbReference type="Gene3D" id="3.30.450.20">
    <property type="entry name" value="PAS domain"/>
    <property type="match status" value="1"/>
</dbReference>
<keyword evidence="1" id="KW-0175">Coiled coil</keyword>
<dbReference type="RefSeq" id="WP_153724511.1">
    <property type="nucleotide sequence ID" value="NZ_CP045875.1"/>
</dbReference>
<keyword evidence="2" id="KW-1133">Transmembrane helix</keyword>
<dbReference type="KEGG" id="hcv:FTV88_0899"/>
<gene>
    <name evidence="4" type="ORF">FTV88_0899</name>
</gene>
<evidence type="ECO:0000259" key="3">
    <source>
        <dbReference type="SMART" id="SM00267"/>
    </source>
</evidence>
<reference evidence="5" key="1">
    <citation type="submission" date="2019-11" db="EMBL/GenBank/DDBJ databases">
        <title>Genome sequence of Heliorestis convoluta strain HH, an alkaliphilic and minimalistic phototrophic bacterium from a soda lake in Egypt.</title>
        <authorList>
            <person name="Dewey E.D."/>
            <person name="Stokes L.M."/>
            <person name="Burchell B.M."/>
            <person name="Shaffer K.N."/>
            <person name="Huntington A.M."/>
            <person name="Baker J.M."/>
            <person name="Nadendla S."/>
            <person name="Giglio M.G."/>
            <person name="Touchman J.W."/>
            <person name="Blankenship R.E."/>
            <person name="Madigan M.T."/>
            <person name="Sattley W.M."/>
        </authorList>
    </citation>
    <scope>NUCLEOTIDE SEQUENCE [LARGE SCALE GENOMIC DNA]</scope>
    <source>
        <strain evidence="5">HH</strain>
    </source>
</reference>
<dbReference type="Proteomes" id="UP000366051">
    <property type="component" value="Chromosome"/>
</dbReference>